<dbReference type="AlphaFoldDB" id="A0A9W9CTI9"/>
<evidence type="ECO:0000259" key="14">
    <source>
        <dbReference type="PROSITE" id="PS51761"/>
    </source>
</evidence>
<dbReference type="FunFam" id="2.60.120.180:FF:000001">
    <property type="entry name" value="Endo-1,4-beta-xylanase"/>
    <property type="match status" value="1"/>
</dbReference>
<evidence type="ECO:0000256" key="6">
    <source>
        <dbReference type="ARBA" id="ARBA00022729"/>
    </source>
</evidence>
<comment type="caution">
    <text evidence="15">The sequence shown here is derived from an EMBL/GenBank/DDBJ whole genome shotgun (WGS) entry which is preliminary data.</text>
</comment>
<dbReference type="GO" id="GO:0045493">
    <property type="term" value="P:xylan catabolic process"/>
    <property type="evidence" value="ECO:0007669"/>
    <property type="project" value="UniProtKB-UniRule"/>
</dbReference>
<evidence type="ECO:0000256" key="11">
    <source>
        <dbReference type="PROSITE-ProRule" id="PRU01097"/>
    </source>
</evidence>
<feature type="domain" description="GH11" evidence="14">
    <location>
        <begin position="33"/>
        <end position="226"/>
    </location>
</feature>
<dbReference type="PANTHER" id="PTHR46828">
    <property type="entry name" value="ENDO-1,4-BETA-XYLANASE A-RELATED"/>
    <property type="match status" value="1"/>
</dbReference>
<sequence>MVAFSSLIAATAAVAGVSAAVRVSKGDSIHKRLTTSSTGTASDGFYYSFWTEESTGVDYEDGSDGQYSVTWESSSIDFVAGKGWATGSDRSITYDADFNPDGNAYLSVYGWTTSPLVEYYICENYGDYDPGSAATHMGTVDADGSTYDIYKTTRTDAASIEGDGETFSQYWSIRQDLRSSGTVTTATHFDAWESLGMTMGSFGSGAYQIVATEGYESSGSSTVTVSEA</sequence>
<evidence type="ECO:0000256" key="1">
    <source>
        <dbReference type="ARBA" id="ARBA00000681"/>
    </source>
</evidence>
<evidence type="ECO:0000256" key="13">
    <source>
        <dbReference type="SAM" id="SignalP"/>
    </source>
</evidence>
<evidence type="ECO:0000256" key="8">
    <source>
        <dbReference type="ARBA" id="ARBA00023277"/>
    </source>
</evidence>
<keyword evidence="16" id="KW-1185">Reference proteome</keyword>
<keyword evidence="9 11" id="KW-0326">Glycosidase</keyword>
<evidence type="ECO:0000256" key="9">
    <source>
        <dbReference type="ARBA" id="ARBA00023295"/>
    </source>
</evidence>
<keyword evidence="5 11" id="KW-0858">Xylan degradation</keyword>
<dbReference type="Pfam" id="PF00457">
    <property type="entry name" value="Glyco_hydro_11"/>
    <property type="match status" value="1"/>
</dbReference>
<keyword evidence="6 13" id="KW-0732">Signal</keyword>
<evidence type="ECO:0000256" key="12">
    <source>
        <dbReference type="RuleBase" id="RU362015"/>
    </source>
</evidence>
<keyword evidence="10 11" id="KW-0624">Polysaccharide degradation</keyword>
<evidence type="ECO:0000256" key="2">
    <source>
        <dbReference type="ARBA" id="ARBA00004851"/>
    </source>
</evidence>
<comment type="pathway">
    <text evidence="2 11 12">Glycan degradation; xylan degradation.</text>
</comment>
<feature type="active site" description="Proton donor" evidence="11">
    <location>
        <position position="213"/>
    </location>
</feature>
<proteinExistence type="inferred from homology"/>
<dbReference type="EMBL" id="JAPEVB010000005">
    <property type="protein sequence ID" value="KAJ4387466.1"/>
    <property type="molecule type" value="Genomic_DNA"/>
</dbReference>
<evidence type="ECO:0000256" key="3">
    <source>
        <dbReference type="ARBA" id="ARBA00007792"/>
    </source>
</evidence>
<dbReference type="InterPro" id="IPR013320">
    <property type="entry name" value="ConA-like_dom_sf"/>
</dbReference>
<organism evidence="15 16">
    <name type="scientific">Gnomoniopsis smithogilvyi</name>
    <dbReference type="NCBI Taxonomy" id="1191159"/>
    <lineage>
        <taxon>Eukaryota</taxon>
        <taxon>Fungi</taxon>
        <taxon>Dikarya</taxon>
        <taxon>Ascomycota</taxon>
        <taxon>Pezizomycotina</taxon>
        <taxon>Sordariomycetes</taxon>
        <taxon>Sordariomycetidae</taxon>
        <taxon>Diaporthales</taxon>
        <taxon>Gnomoniaceae</taxon>
        <taxon>Gnomoniopsis</taxon>
    </lineage>
</organism>
<comment type="catalytic activity">
    <reaction evidence="1 11 12">
        <text>Endohydrolysis of (1-&gt;4)-beta-D-xylosidic linkages in xylans.</text>
        <dbReference type="EC" id="3.2.1.8"/>
    </reaction>
</comment>
<dbReference type="EC" id="3.2.1.8" evidence="4 11"/>
<gene>
    <name evidence="15" type="ORF">N0V93_008058</name>
</gene>
<evidence type="ECO:0000256" key="7">
    <source>
        <dbReference type="ARBA" id="ARBA00022801"/>
    </source>
</evidence>
<feature type="active site" description="Nucleophile" evidence="11">
    <location>
        <position position="118"/>
    </location>
</feature>
<dbReference type="SUPFAM" id="SSF49899">
    <property type="entry name" value="Concanavalin A-like lectins/glucanases"/>
    <property type="match status" value="1"/>
</dbReference>
<dbReference type="PROSITE" id="PS51761">
    <property type="entry name" value="GH11_3"/>
    <property type="match status" value="1"/>
</dbReference>
<dbReference type="OrthoDB" id="2115822at2759"/>
<keyword evidence="7 11" id="KW-0378">Hydrolase</keyword>
<dbReference type="PRINTS" id="PR00911">
    <property type="entry name" value="GLHYDRLASE11"/>
</dbReference>
<name>A0A9W9CTI9_9PEZI</name>
<dbReference type="InterPro" id="IPR033123">
    <property type="entry name" value="GH11_dom"/>
</dbReference>
<keyword evidence="8 11" id="KW-0119">Carbohydrate metabolism</keyword>
<feature type="signal peptide" evidence="13">
    <location>
        <begin position="1"/>
        <end position="19"/>
    </location>
</feature>
<dbReference type="InterPro" id="IPR001137">
    <property type="entry name" value="Glyco_hydro_11"/>
</dbReference>
<dbReference type="Proteomes" id="UP001140453">
    <property type="component" value="Unassembled WGS sequence"/>
</dbReference>
<dbReference type="InterPro" id="IPR013319">
    <property type="entry name" value="GH11/12"/>
</dbReference>
<comment type="similarity">
    <text evidence="3 11 12">Belongs to the glycosyl hydrolase 11 (cellulase G) family.</text>
</comment>
<evidence type="ECO:0000256" key="10">
    <source>
        <dbReference type="ARBA" id="ARBA00023326"/>
    </source>
</evidence>
<dbReference type="Gene3D" id="2.60.120.180">
    <property type="match status" value="1"/>
</dbReference>
<protein>
    <recommendedName>
        <fullName evidence="4 11">Endo-1,4-beta-xylanase</fullName>
        <ecNumber evidence="4 11">3.2.1.8</ecNumber>
    </recommendedName>
</protein>
<reference evidence="15" key="1">
    <citation type="submission" date="2022-10" db="EMBL/GenBank/DDBJ databases">
        <title>Tapping the CABI collections for fungal endophytes: first genome assemblies for Collariella, Neodidymelliopsis, Ascochyta clinopodiicola, Didymella pomorum, Didymosphaeria variabile, Neocosmospora piperis and Neocucurbitaria cava.</title>
        <authorList>
            <person name="Hill R."/>
        </authorList>
    </citation>
    <scope>NUCLEOTIDE SEQUENCE</scope>
    <source>
        <strain evidence="15">IMI 355082</strain>
    </source>
</reference>
<evidence type="ECO:0000313" key="15">
    <source>
        <dbReference type="EMBL" id="KAJ4387466.1"/>
    </source>
</evidence>
<dbReference type="GO" id="GO:0031176">
    <property type="term" value="F:endo-1,4-beta-xylanase activity"/>
    <property type="evidence" value="ECO:0007669"/>
    <property type="project" value="UniProtKB-UniRule"/>
</dbReference>
<evidence type="ECO:0000313" key="16">
    <source>
        <dbReference type="Proteomes" id="UP001140453"/>
    </source>
</evidence>
<feature type="chain" id="PRO_5040758788" description="Endo-1,4-beta-xylanase" evidence="13">
    <location>
        <begin position="20"/>
        <end position="228"/>
    </location>
</feature>
<dbReference type="PANTHER" id="PTHR46828:SF2">
    <property type="entry name" value="ENDO-1,4-BETA-XYLANASE A-RELATED"/>
    <property type="match status" value="1"/>
</dbReference>
<evidence type="ECO:0000256" key="4">
    <source>
        <dbReference type="ARBA" id="ARBA00012590"/>
    </source>
</evidence>
<evidence type="ECO:0000256" key="5">
    <source>
        <dbReference type="ARBA" id="ARBA00022651"/>
    </source>
</evidence>
<accession>A0A9W9CTI9</accession>